<evidence type="ECO:0000256" key="5">
    <source>
        <dbReference type="ARBA" id="ARBA00022989"/>
    </source>
</evidence>
<keyword evidence="4 7" id="KW-0812">Transmembrane</keyword>
<dbReference type="InterPro" id="IPR006685">
    <property type="entry name" value="MscS_channel_2nd"/>
</dbReference>
<protein>
    <submittedName>
        <fullName evidence="13">Mechanosensitive ion channel family protein</fullName>
    </submittedName>
</protein>
<organism evidence="13 14">
    <name type="scientific">Brenneria izadpanahii</name>
    <dbReference type="NCBI Taxonomy" id="2722756"/>
    <lineage>
        <taxon>Bacteria</taxon>
        <taxon>Pseudomonadati</taxon>
        <taxon>Pseudomonadota</taxon>
        <taxon>Gammaproteobacteria</taxon>
        <taxon>Enterobacterales</taxon>
        <taxon>Pectobacteriaceae</taxon>
        <taxon>Brenneria</taxon>
    </lineage>
</organism>
<dbReference type="Gene3D" id="2.30.30.60">
    <property type="match status" value="1"/>
</dbReference>
<evidence type="ECO:0000313" key="14">
    <source>
        <dbReference type="Proteomes" id="UP000671960"/>
    </source>
</evidence>
<evidence type="ECO:0000313" key="13">
    <source>
        <dbReference type="EMBL" id="QTF07669.1"/>
    </source>
</evidence>
<evidence type="ECO:0000256" key="1">
    <source>
        <dbReference type="ARBA" id="ARBA00004651"/>
    </source>
</evidence>
<dbReference type="Proteomes" id="UP000671960">
    <property type="component" value="Chromosome"/>
</dbReference>
<feature type="domain" description="Mechanosensitive ion channel MscS C-terminal" evidence="11">
    <location>
        <begin position="711"/>
        <end position="788"/>
    </location>
</feature>
<feature type="chain" id="PRO_5046130521" evidence="8">
    <location>
        <begin position="27"/>
        <end position="813"/>
    </location>
</feature>
<reference evidence="13 14" key="1">
    <citation type="submission" date="2020-03" db="EMBL/GenBank/DDBJ databases">
        <authorList>
            <person name="Bakhshi Ganjeh M."/>
        </authorList>
    </citation>
    <scope>NUCLEOTIDE SEQUENCE [LARGE SCALE GENOMIC DNA]</scope>
    <source>
        <strain evidence="14">Iran 50</strain>
    </source>
</reference>
<dbReference type="SUPFAM" id="SSF82689">
    <property type="entry name" value="Mechanosensitive channel protein MscS (YggB), C-terminal domain"/>
    <property type="match status" value="1"/>
</dbReference>
<evidence type="ECO:0000259" key="11">
    <source>
        <dbReference type="Pfam" id="PF21082"/>
    </source>
</evidence>
<evidence type="ECO:0000256" key="2">
    <source>
        <dbReference type="ARBA" id="ARBA00008017"/>
    </source>
</evidence>
<comment type="subcellular location">
    <subcellularLocation>
        <location evidence="1">Cell membrane</location>
        <topology evidence="1">Multi-pass membrane protein</topology>
    </subcellularLocation>
</comment>
<keyword evidence="6 7" id="KW-0472">Membrane</keyword>
<feature type="transmembrane region" description="Helical" evidence="7">
    <location>
        <begin position="302"/>
        <end position="319"/>
    </location>
</feature>
<keyword evidence="3" id="KW-1003">Cell membrane</keyword>
<keyword evidence="8" id="KW-0732">Signal</keyword>
<dbReference type="RefSeq" id="WP_208230302.1">
    <property type="nucleotide sequence ID" value="NZ_CP050854.1"/>
</dbReference>
<dbReference type="InterPro" id="IPR010920">
    <property type="entry name" value="LSM_dom_sf"/>
</dbReference>
<feature type="transmembrane region" description="Helical" evidence="7">
    <location>
        <begin position="584"/>
        <end position="609"/>
    </location>
</feature>
<evidence type="ECO:0000259" key="12">
    <source>
        <dbReference type="Pfam" id="PF21088"/>
    </source>
</evidence>
<feature type="domain" description="Mechanosensitive ion channel transmembrane helices 2/3" evidence="12">
    <location>
        <begin position="590"/>
        <end position="631"/>
    </location>
</feature>
<feature type="domain" description="Mechanosensitive ion channel MscS" evidence="9">
    <location>
        <begin position="633"/>
        <end position="698"/>
    </location>
</feature>
<dbReference type="Pfam" id="PF00924">
    <property type="entry name" value="MS_channel_2nd"/>
    <property type="match status" value="1"/>
</dbReference>
<evidence type="ECO:0000259" key="10">
    <source>
        <dbReference type="Pfam" id="PF12607"/>
    </source>
</evidence>
<proteinExistence type="inferred from homology"/>
<dbReference type="Pfam" id="PF21082">
    <property type="entry name" value="MS_channel_3rd"/>
    <property type="match status" value="1"/>
</dbReference>
<feature type="transmembrane region" description="Helical" evidence="7">
    <location>
        <begin position="490"/>
        <end position="514"/>
    </location>
</feature>
<dbReference type="PANTHER" id="PTHR30347">
    <property type="entry name" value="POTASSIUM CHANNEL RELATED"/>
    <property type="match status" value="1"/>
</dbReference>
<dbReference type="Pfam" id="PF12607">
    <property type="entry name" value="DUF3772"/>
    <property type="match status" value="1"/>
</dbReference>
<feature type="transmembrane region" description="Helical" evidence="7">
    <location>
        <begin position="340"/>
        <end position="359"/>
    </location>
</feature>
<dbReference type="EMBL" id="CP050854">
    <property type="protein sequence ID" value="QTF07669.1"/>
    <property type="molecule type" value="Genomic_DNA"/>
</dbReference>
<dbReference type="InterPro" id="IPR011014">
    <property type="entry name" value="MscS_channel_TM-2"/>
</dbReference>
<evidence type="ECO:0000256" key="3">
    <source>
        <dbReference type="ARBA" id="ARBA00022475"/>
    </source>
</evidence>
<keyword evidence="5 7" id="KW-1133">Transmembrane helix</keyword>
<dbReference type="SUPFAM" id="SSF50182">
    <property type="entry name" value="Sm-like ribonucleoproteins"/>
    <property type="match status" value="1"/>
</dbReference>
<evidence type="ECO:0000256" key="6">
    <source>
        <dbReference type="ARBA" id="ARBA00023136"/>
    </source>
</evidence>
<dbReference type="Pfam" id="PF21088">
    <property type="entry name" value="MS_channel_1st"/>
    <property type="match status" value="1"/>
</dbReference>
<keyword evidence="14" id="KW-1185">Reference proteome</keyword>
<comment type="similarity">
    <text evidence="2">Belongs to the MscS (TC 1.A.23) family.</text>
</comment>
<dbReference type="InterPro" id="IPR052702">
    <property type="entry name" value="MscS-like_channel"/>
</dbReference>
<feature type="transmembrane region" description="Helical" evidence="7">
    <location>
        <begin position="215"/>
        <end position="237"/>
    </location>
</feature>
<feature type="signal peptide" evidence="8">
    <location>
        <begin position="1"/>
        <end position="26"/>
    </location>
</feature>
<name>A0ABX7UVP0_9GAMM</name>
<feature type="domain" description="DUF3772" evidence="10">
    <location>
        <begin position="141"/>
        <end position="200"/>
    </location>
</feature>
<dbReference type="Gene3D" id="1.10.287.1260">
    <property type="match status" value="1"/>
</dbReference>
<sequence length="813" mass="88207">MRTLLSALLRIFLLAIFVMPAGYAAAADSDPQPAQAEAPVKINIDAELVSLQKQLDSIKQQVSGTNSDSKFGALNDTTQQLVSSADDLSAAVAPLRTQLQAQLDVLGPAPEPGSTINETNEVTRKRNSLNAQKAKMDAQIEQIQALRTGAANLSAQIITLRRNALKTQLALNSGSVLGSRFWSPIVTPQAEDLRKLSVFQTQLSDAFMASWQPEWRYGSIFFLLIAIALVTAGRRYMEKYLAWAGIHLLPEGRLRRSFLATASAMSTVLTIGIAANLLYFTFTRHGEAVERVETFLDTLTKLAVFCSMIAGLGRAFLSNQRPSWRLPAISNPVAKAMDRFPVITALLILLFGVIEQVTATVGTSVSATIMVNGLSALCLALTVGVIALKSDQVRRQMVIEGAQPEARSTLAGMVHLAVLVTSFSVLVSLVIGYISLARFLTYELVWIGMVFSCLYLFSTFITDICESVFSPNSASGRRIKNSLNLDDRHLAQATALLSASGKVLLILMAAVALLNGTFGTTTPLELVQKAVELWGGKGLETVSIVPAHLVNAVLFLLIGIYVLRSSKRWLEEEFLPKTTLDRGIRASLVTLFTNIGYILIILLTLATLGIQWNKLAWIVSALSVGIGFGLQEIVKNFISGLILLTERPVKVGDLVNISGVEGDIRRINVRATEIQLSDRSTVIVPNSQFISQNVRNITMGNALGVATLALTFPLDIDPEEVRTILMDAYTEHESILDAPAPSVTFSQLTPTGMVLSVTGYVNSPRLVAGAKSDLLFDIIRRLRASNIPLAVPQRMVLENPVAGLPEDIEVEEK</sequence>
<dbReference type="InterPro" id="IPR022249">
    <property type="entry name" value="DUF3772"/>
</dbReference>
<feature type="transmembrane region" description="Helical" evidence="7">
    <location>
        <begin position="365"/>
        <end position="388"/>
    </location>
</feature>
<feature type="transmembrane region" description="Helical" evidence="7">
    <location>
        <begin position="544"/>
        <end position="563"/>
    </location>
</feature>
<feature type="transmembrane region" description="Helical" evidence="7">
    <location>
        <begin position="446"/>
        <end position="469"/>
    </location>
</feature>
<accession>A0ABX7UVP0</accession>
<dbReference type="InterPro" id="IPR049278">
    <property type="entry name" value="MS_channel_C"/>
</dbReference>
<dbReference type="PANTHER" id="PTHR30347:SF9">
    <property type="entry name" value="MINICONDUCTANCE MECHANOSENSITIVE CHANNEL MSCM"/>
    <property type="match status" value="1"/>
</dbReference>
<feature type="transmembrane region" description="Helical" evidence="7">
    <location>
        <begin position="409"/>
        <end position="434"/>
    </location>
</feature>
<evidence type="ECO:0000256" key="8">
    <source>
        <dbReference type="SAM" id="SignalP"/>
    </source>
</evidence>
<evidence type="ECO:0000259" key="9">
    <source>
        <dbReference type="Pfam" id="PF00924"/>
    </source>
</evidence>
<evidence type="ECO:0000256" key="7">
    <source>
        <dbReference type="SAM" id="Phobius"/>
    </source>
</evidence>
<dbReference type="Gene3D" id="3.30.70.100">
    <property type="match status" value="1"/>
</dbReference>
<dbReference type="InterPro" id="IPR023408">
    <property type="entry name" value="MscS_beta-dom_sf"/>
</dbReference>
<feature type="transmembrane region" description="Helical" evidence="7">
    <location>
        <begin position="258"/>
        <end position="282"/>
    </location>
</feature>
<gene>
    <name evidence="13" type="ORF">HC231_06810</name>
</gene>
<evidence type="ECO:0000256" key="4">
    <source>
        <dbReference type="ARBA" id="ARBA00022692"/>
    </source>
</evidence>
<dbReference type="InterPro" id="IPR049142">
    <property type="entry name" value="MS_channel_1st"/>
</dbReference>
<dbReference type="InterPro" id="IPR011066">
    <property type="entry name" value="MscS_channel_C_sf"/>
</dbReference>
<dbReference type="SUPFAM" id="SSF82861">
    <property type="entry name" value="Mechanosensitive channel protein MscS (YggB), transmembrane region"/>
    <property type="match status" value="1"/>
</dbReference>